<dbReference type="Gene3D" id="3.40.462.20">
    <property type="match status" value="1"/>
</dbReference>
<evidence type="ECO:0000313" key="2">
    <source>
        <dbReference type="EMBL" id="KAK9081594.1"/>
    </source>
</evidence>
<name>A0AAP0E2J2_9MAGN</name>
<dbReference type="PANTHER" id="PTHR32448">
    <property type="entry name" value="OS08G0158400 PROTEIN"/>
    <property type="match status" value="1"/>
</dbReference>
<feature type="region of interest" description="Disordered" evidence="1">
    <location>
        <begin position="1"/>
        <end position="64"/>
    </location>
</feature>
<dbReference type="Gene3D" id="3.30.465.10">
    <property type="match status" value="1"/>
</dbReference>
<dbReference type="InterPro" id="IPR016169">
    <property type="entry name" value="FAD-bd_PCMH_sub2"/>
</dbReference>
<gene>
    <name evidence="2" type="ORF">Syun_031682</name>
</gene>
<organism evidence="2 3">
    <name type="scientific">Stephania yunnanensis</name>
    <dbReference type="NCBI Taxonomy" id="152371"/>
    <lineage>
        <taxon>Eukaryota</taxon>
        <taxon>Viridiplantae</taxon>
        <taxon>Streptophyta</taxon>
        <taxon>Embryophyta</taxon>
        <taxon>Tracheophyta</taxon>
        <taxon>Spermatophyta</taxon>
        <taxon>Magnoliopsida</taxon>
        <taxon>Ranunculales</taxon>
        <taxon>Menispermaceae</taxon>
        <taxon>Menispermoideae</taxon>
        <taxon>Cissampelideae</taxon>
        <taxon>Stephania</taxon>
    </lineage>
</organism>
<proteinExistence type="predicted"/>
<dbReference type="Proteomes" id="UP001420932">
    <property type="component" value="Unassembled WGS sequence"/>
</dbReference>
<sequence>MREGAPARRMRRSGEEWARGAHGVASSRRSGDNARPCGRRGSSMGDDAVQRRRPRRAAARLDGRQDMRSAVGGRRLWRWKWWRKSGGGRRPKSEAMFRIEQVYPELEIPANGYHEVSWIESFTRLAGLYSVTQMKDRLFKYDDRGFTAKSDLLKSPLSLKAITGVLERLLKEPRGFVVFNGFNGMMGKISREESPFPHRKGTLMMVEYIVAWNMDEDLESHKFSSWLNELMSMLVSLL</sequence>
<evidence type="ECO:0000313" key="3">
    <source>
        <dbReference type="Proteomes" id="UP001420932"/>
    </source>
</evidence>
<comment type="caution">
    <text evidence="2">The sequence shown here is derived from an EMBL/GenBank/DDBJ whole genome shotgun (WGS) entry which is preliminary data.</text>
</comment>
<reference evidence="2 3" key="1">
    <citation type="submission" date="2024-01" db="EMBL/GenBank/DDBJ databases">
        <title>Genome assemblies of Stephania.</title>
        <authorList>
            <person name="Yang L."/>
        </authorList>
    </citation>
    <scope>NUCLEOTIDE SEQUENCE [LARGE SCALE GENOMIC DNA]</scope>
    <source>
        <strain evidence="2">YNDBR</strain>
        <tissue evidence="2">Leaf</tissue>
    </source>
</reference>
<keyword evidence="3" id="KW-1185">Reference proteome</keyword>
<dbReference type="AlphaFoldDB" id="A0AAP0E2J2"/>
<protein>
    <submittedName>
        <fullName evidence="2">Uncharacterized protein</fullName>
    </submittedName>
</protein>
<feature type="compositionally biased region" description="Basic and acidic residues" evidence="1">
    <location>
        <begin position="1"/>
        <end position="19"/>
    </location>
</feature>
<evidence type="ECO:0000256" key="1">
    <source>
        <dbReference type="SAM" id="MobiDB-lite"/>
    </source>
</evidence>
<dbReference type="EMBL" id="JBBNAF010000052">
    <property type="protein sequence ID" value="KAK9081594.1"/>
    <property type="molecule type" value="Genomic_DNA"/>
</dbReference>
<accession>A0AAP0E2J2</accession>